<dbReference type="Proteomes" id="UP000255129">
    <property type="component" value="Unassembled WGS sequence"/>
</dbReference>
<dbReference type="SUPFAM" id="SSF53927">
    <property type="entry name" value="Cytidine deaminase-like"/>
    <property type="match status" value="1"/>
</dbReference>
<gene>
    <name evidence="18" type="primary">ribD</name>
    <name evidence="18" type="ORF">NCTC12026_00910</name>
</gene>
<evidence type="ECO:0000256" key="10">
    <source>
        <dbReference type="ARBA" id="ARBA00022857"/>
    </source>
</evidence>
<dbReference type="InterPro" id="IPR016193">
    <property type="entry name" value="Cytidine_deaminase-like"/>
</dbReference>
<keyword evidence="10 13" id="KW-0521">NADP</keyword>
<feature type="domain" description="CMP/dCMP-type deaminase" evidence="17">
    <location>
        <begin position="3"/>
        <end position="125"/>
    </location>
</feature>
<comment type="catalytic activity">
    <reaction evidence="13">
        <text>2,5-diamino-6-hydroxy-4-(5-phosphoribosylamino)-pyrimidine + H2O + H(+) = 5-amino-6-(5-phospho-D-ribosylamino)uracil + NH4(+)</text>
        <dbReference type="Rhea" id="RHEA:21868"/>
        <dbReference type="ChEBI" id="CHEBI:15377"/>
        <dbReference type="ChEBI" id="CHEBI:15378"/>
        <dbReference type="ChEBI" id="CHEBI:28938"/>
        <dbReference type="ChEBI" id="CHEBI:58453"/>
        <dbReference type="ChEBI" id="CHEBI:58614"/>
        <dbReference type="EC" id="3.5.4.26"/>
    </reaction>
</comment>
<dbReference type="RefSeq" id="WP_115163993.1">
    <property type="nucleotide sequence ID" value="NZ_UGUA01000002.1"/>
</dbReference>
<evidence type="ECO:0000256" key="3">
    <source>
        <dbReference type="ARBA" id="ARBA00004910"/>
    </source>
</evidence>
<dbReference type="NCBIfam" id="TIGR00227">
    <property type="entry name" value="ribD_Cterm"/>
    <property type="match status" value="1"/>
</dbReference>
<comment type="cofactor">
    <cofactor evidence="13 16">
        <name>Zn(2+)</name>
        <dbReference type="ChEBI" id="CHEBI:29105"/>
    </cofactor>
    <text evidence="13 16">Binds 1 zinc ion.</text>
</comment>
<dbReference type="CDD" id="cd01284">
    <property type="entry name" value="Riboflavin_deaminase-reductase"/>
    <property type="match status" value="1"/>
</dbReference>
<dbReference type="PANTHER" id="PTHR38011">
    <property type="entry name" value="DIHYDROFOLATE REDUCTASE FAMILY PROTEIN (AFU_ORTHOLOGUE AFUA_8G06820)"/>
    <property type="match status" value="1"/>
</dbReference>
<evidence type="ECO:0000256" key="14">
    <source>
        <dbReference type="PIRSR" id="PIRSR006769-1"/>
    </source>
</evidence>
<dbReference type="PROSITE" id="PS00903">
    <property type="entry name" value="CYT_DCMP_DEAMINASES_1"/>
    <property type="match status" value="1"/>
</dbReference>
<dbReference type="InterPro" id="IPR011549">
    <property type="entry name" value="RibD_C"/>
</dbReference>
<feature type="binding site" evidence="15">
    <location>
        <position position="186"/>
    </location>
    <ligand>
        <name>substrate</name>
    </ligand>
</feature>
<name>A0A379G0H8_9GAMM</name>
<dbReference type="GO" id="GO:0008703">
    <property type="term" value="F:5-amino-6-(5-phosphoribosylamino)uracil reductase activity"/>
    <property type="evidence" value="ECO:0007669"/>
    <property type="project" value="UniProtKB-EC"/>
</dbReference>
<evidence type="ECO:0000256" key="11">
    <source>
        <dbReference type="ARBA" id="ARBA00023002"/>
    </source>
</evidence>
<dbReference type="Gene3D" id="3.40.430.10">
    <property type="entry name" value="Dihydrofolate Reductase, subunit A"/>
    <property type="match status" value="1"/>
</dbReference>
<feature type="binding site" evidence="15">
    <location>
        <position position="209"/>
    </location>
    <ligand>
        <name>substrate</name>
    </ligand>
</feature>
<dbReference type="PIRSF" id="PIRSF006769">
    <property type="entry name" value="RibD"/>
    <property type="match status" value="1"/>
</dbReference>
<evidence type="ECO:0000256" key="2">
    <source>
        <dbReference type="ARBA" id="ARBA00004882"/>
    </source>
</evidence>
<feature type="binding site" evidence="15">
    <location>
        <position position="206"/>
    </location>
    <ligand>
        <name>substrate</name>
    </ligand>
</feature>
<keyword evidence="8 13" id="KW-0378">Hydrolase</keyword>
<dbReference type="InterPro" id="IPR004794">
    <property type="entry name" value="Eubact_RibD"/>
</dbReference>
<dbReference type="GO" id="GO:0008835">
    <property type="term" value="F:diaminohydroxyphosphoribosylaminopyrimidine deaminase activity"/>
    <property type="evidence" value="ECO:0007669"/>
    <property type="project" value="UniProtKB-EC"/>
</dbReference>
<feature type="binding site" evidence="15">
    <location>
        <position position="202"/>
    </location>
    <ligand>
        <name>NADP(+)</name>
        <dbReference type="ChEBI" id="CHEBI:58349"/>
    </ligand>
</feature>
<feature type="binding site" evidence="16">
    <location>
        <position position="86"/>
    </location>
    <ligand>
        <name>Zn(2+)</name>
        <dbReference type="ChEBI" id="CHEBI:29105"/>
        <note>catalytic</note>
    </ligand>
</feature>
<comment type="pathway">
    <text evidence="3 13">Cofactor biosynthesis; riboflavin biosynthesis; 5-amino-6-(D-ribitylamino)uracil from GTP: step 3/4.</text>
</comment>
<evidence type="ECO:0000256" key="16">
    <source>
        <dbReference type="PIRSR" id="PIRSR006769-3"/>
    </source>
</evidence>
<evidence type="ECO:0000313" key="19">
    <source>
        <dbReference type="Proteomes" id="UP000255129"/>
    </source>
</evidence>
<dbReference type="EC" id="3.5.4.26" evidence="13"/>
<evidence type="ECO:0000256" key="9">
    <source>
        <dbReference type="ARBA" id="ARBA00022833"/>
    </source>
</evidence>
<keyword evidence="6 13" id="KW-0686">Riboflavin biosynthesis</keyword>
<evidence type="ECO:0000256" key="7">
    <source>
        <dbReference type="ARBA" id="ARBA00022723"/>
    </source>
</evidence>
<dbReference type="InterPro" id="IPR002125">
    <property type="entry name" value="CMP_dCMP_dom"/>
</dbReference>
<keyword evidence="11 13" id="KW-0560">Oxidoreductase</keyword>
<dbReference type="AlphaFoldDB" id="A0A379G0H8"/>
<feature type="active site" description="Proton donor" evidence="14">
    <location>
        <position position="54"/>
    </location>
</feature>
<comment type="catalytic activity">
    <reaction evidence="13">
        <text>5-amino-6-(5-phospho-D-ribitylamino)uracil + NADP(+) = 5-amino-6-(5-phospho-D-ribosylamino)uracil + NADPH + H(+)</text>
        <dbReference type="Rhea" id="RHEA:17845"/>
        <dbReference type="ChEBI" id="CHEBI:15378"/>
        <dbReference type="ChEBI" id="CHEBI:57783"/>
        <dbReference type="ChEBI" id="CHEBI:58349"/>
        <dbReference type="ChEBI" id="CHEBI:58421"/>
        <dbReference type="ChEBI" id="CHEBI:58453"/>
        <dbReference type="EC" id="1.1.1.193"/>
    </reaction>
</comment>
<feature type="binding site" evidence="15">
    <location>
        <position position="198"/>
    </location>
    <ligand>
        <name>NADP(+)</name>
        <dbReference type="ChEBI" id="CHEBI:58349"/>
    </ligand>
</feature>
<comment type="similarity">
    <text evidence="5 13">In the C-terminal section; belongs to the HTP reductase family.</text>
</comment>
<evidence type="ECO:0000256" key="4">
    <source>
        <dbReference type="ARBA" id="ARBA00005259"/>
    </source>
</evidence>
<feature type="binding site" evidence="16">
    <location>
        <position position="52"/>
    </location>
    <ligand>
        <name>Zn(2+)</name>
        <dbReference type="ChEBI" id="CHEBI:29105"/>
        <note>catalytic</note>
    </ligand>
</feature>
<evidence type="ECO:0000256" key="6">
    <source>
        <dbReference type="ARBA" id="ARBA00022619"/>
    </source>
</evidence>
<evidence type="ECO:0000256" key="8">
    <source>
        <dbReference type="ARBA" id="ARBA00022801"/>
    </source>
</evidence>
<dbReference type="InterPro" id="IPR002734">
    <property type="entry name" value="RibDG_C"/>
</dbReference>
<proteinExistence type="inferred from homology"/>
<dbReference type="Gene3D" id="3.40.140.10">
    <property type="entry name" value="Cytidine Deaminase, domain 2"/>
    <property type="match status" value="1"/>
</dbReference>
<dbReference type="FunFam" id="3.40.140.10:FF:000025">
    <property type="entry name" value="Riboflavin biosynthesis protein RibD"/>
    <property type="match status" value="1"/>
</dbReference>
<protein>
    <recommendedName>
        <fullName evidence="13">Riboflavin biosynthesis protein RibD</fullName>
    </recommendedName>
    <domain>
        <recommendedName>
            <fullName evidence="13">Diaminohydroxyphosphoribosylaminopyrimidine deaminase</fullName>
            <shortName evidence="13">DRAP deaminase</shortName>
            <ecNumber evidence="13">3.5.4.26</ecNumber>
        </recommendedName>
        <alternativeName>
            <fullName evidence="13">Riboflavin-specific deaminase</fullName>
        </alternativeName>
    </domain>
    <domain>
        <recommendedName>
            <fullName evidence="13">5-amino-6-(5-phosphoribosylamino)uracil reductase</fullName>
            <ecNumber evidence="13">1.1.1.193</ecNumber>
        </recommendedName>
        <alternativeName>
            <fullName evidence="13">HTP reductase</fullName>
        </alternativeName>
    </domain>
</protein>
<reference evidence="18 19" key="1">
    <citation type="submission" date="2018-06" db="EMBL/GenBank/DDBJ databases">
        <authorList>
            <consortium name="Pathogen Informatics"/>
            <person name="Doyle S."/>
        </authorList>
    </citation>
    <scope>NUCLEOTIDE SEQUENCE [LARGE SCALE GENOMIC DNA]</scope>
    <source>
        <strain evidence="18 19">NCTC12026</strain>
    </source>
</reference>
<dbReference type="OrthoDB" id="9800865at2"/>
<sequence length="371" mass="40789">MLEQDRIYMARAFELARKGRFTTSPNPNVGCVIVRDGEVVGEGYHQKAGEPHAEVHALRMAGDKARGATAYVTLEPCSHHGRTPPCAEALIKAGVSRVVASMQDPNPQVAGRGLFMLSQAGIETSSNILLEQAEALNRGFLKRMRTAFPYIQLKLAASLDGKTALESGESKWITSPAARKDVQVLRAQASAILSTSNTVIADDPALTVRWSELPSDIQQEYPEDQLRQPIRIVLDRHNKVTPEHQVTQLAGECWLIRPTPDNEVTWQGQVEQIPILADENGIDLVILMMQLAKRNINSIWVEAGPTLAGSLLKLGLVDELIVYIAPKLLGDTARGLVNFPALKSLSDAPNFEFTDVEKVGNDLRVRLRPVW</sequence>
<dbReference type="GO" id="GO:0008270">
    <property type="term" value="F:zinc ion binding"/>
    <property type="evidence" value="ECO:0007669"/>
    <property type="project" value="InterPro"/>
</dbReference>
<feature type="binding site" evidence="15">
    <location>
        <begin position="304"/>
        <end position="310"/>
    </location>
    <ligand>
        <name>NADP(+)</name>
        <dbReference type="ChEBI" id="CHEBI:58349"/>
    </ligand>
</feature>
<dbReference type="EC" id="1.1.1.193" evidence="13"/>
<dbReference type="InterPro" id="IPR050765">
    <property type="entry name" value="Riboflavin_Biosynth_HTPR"/>
</dbReference>
<dbReference type="EMBL" id="UGUA01000002">
    <property type="protein sequence ID" value="SUC34564.1"/>
    <property type="molecule type" value="Genomic_DNA"/>
</dbReference>
<evidence type="ECO:0000256" key="15">
    <source>
        <dbReference type="PIRSR" id="PIRSR006769-2"/>
    </source>
</evidence>
<dbReference type="PANTHER" id="PTHR38011:SF7">
    <property type="entry name" value="2,5-DIAMINO-6-RIBOSYLAMINO-4(3H)-PYRIMIDINONE 5'-PHOSPHATE REDUCTASE"/>
    <property type="match status" value="1"/>
</dbReference>
<dbReference type="UniPathway" id="UPA00275">
    <property type="reaction ID" value="UER00401"/>
</dbReference>
<evidence type="ECO:0000313" key="18">
    <source>
        <dbReference type="EMBL" id="SUC34564.1"/>
    </source>
</evidence>
<accession>A0A379G0H8</accession>
<dbReference type="NCBIfam" id="NF008052">
    <property type="entry name" value="PRK10786.1"/>
    <property type="match status" value="1"/>
</dbReference>
<feature type="binding site" evidence="15">
    <location>
        <position position="302"/>
    </location>
    <ligand>
        <name>substrate</name>
    </ligand>
</feature>
<feature type="binding site" evidence="16">
    <location>
        <position position="77"/>
    </location>
    <ligand>
        <name>Zn(2+)</name>
        <dbReference type="ChEBI" id="CHEBI:29105"/>
        <note>catalytic</note>
    </ligand>
</feature>
<comment type="function">
    <text evidence="1 13">Converts 2,5-diamino-6-(ribosylamino)-4(3h)-pyrimidinone 5'-phosphate into 5-amino-6-(ribosylamino)-2,4(1h,3h)-pyrimidinedione 5'-phosphate.</text>
</comment>
<evidence type="ECO:0000256" key="13">
    <source>
        <dbReference type="PIRNR" id="PIRNR006769"/>
    </source>
</evidence>
<dbReference type="GO" id="GO:0009231">
    <property type="term" value="P:riboflavin biosynthetic process"/>
    <property type="evidence" value="ECO:0007669"/>
    <property type="project" value="UniProtKB-UniPathway"/>
</dbReference>
<dbReference type="NCBIfam" id="TIGR00326">
    <property type="entry name" value="eubact_ribD"/>
    <property type="match status" value="1"/>
</dbReference>
<evidence type="ECO:0000256" key="1">
    <source>
        <dbReference type="ARBA" id="ARBA00002151"/>
    </source>
</evidence>
<keyword evidence="7 13" id="KW-0479">Metal-binding</keyword>
<dbReference type="GO" id="GO:0050661">
    <property type="term" value="F:NADP binding"/>
    <property type="evidence" value="ECO:0007669"/>
    <property type="project" value="InterPro"/>
</dbReference>
<evidence type="ECO:0000259" key="17">
    <source>
        <dbReference type="PROSITE" id="PS51747"/>
    </source>
</evidence>
<feature type="binding site" evidence="15">
    <location>
        <position position="156"/>
    </location>
    <ligand>
        <name>NADP(+)</name>
        <dbReference type="ChEBI" id="CHEBI:58349"/>
    </ligand>
</feature>
<comment type="pathway">
    <text evidence="2 13">Cofactor biosynthesis; riboflavin biosynthesis; 5-amino-6-(D-ribitylamino)uracil from GTP: step 2/4.</text>
</comment>
<feature type="binding site" evidence="15">
    <location>
        <position position="170"/>
    </location>
    <ligand>
        <name>substrate</name>
    </ligand>
</feature>
<feature type="binding site" evidence="15">
    <location>
        <position position="172"/>
    </location>
    <ligand>
        <name>NADP(+)</name>
        <dbReference type="ChEBI" id="CHEBI:58349"/>
    </ligand>
</feature>
<dbReference type="Pfam" id="PF00383">
    <property type="entry name" value="dCMP_cyt_deam_1"/>
    <property type="match status" value="1"/>
</dbReference>
<dbReference type="PROSITE" id="PS51747">
    <property type="entry name" value="CYT_DCMP_DEAMINASES_2"/>
    <property type="match status" value="1"/>
</dbReference>
<evidence type="ECO:0000256" key="12">
    <source>
        <dbReference type="ARBA" id="ARBA00023268"/>
    </source>
</evidence>
<dbReference type="Pfam" id="PF01872">
    <property type="entry name" value="RibD_C"/>
    <property type="match status" value="1"/>
</dbReference>
<keyword evidence="9 13" id="KW-0862">Zinc</keyword>
<dbReference type="InterPro" id="IPR016192">
    <property type="entry name" value="APOBEC/CMP_deaminase_Zn-bd"/>
</dbReference>
<dbReference type="SUPFAM" id="SSF53597">
    <property type="entry name" value="Dihydrofolate reductase-like"/>
    <property type="match status" value="1"/>
</dbReference>
<evidence type="ECO:0000256" key="5">
    <source>
        <dbReference type="ARBA" id="ARBA00007417"/>
    </source>
</evidence>
<comment type="similarity">
    <text evidence="4 13">In the N-terminal section; belongs to the cytidine and deoxycytidylate deaminase family.</text>
</comment>
<dbReference type="InterPro" id="IPR024072">
    <property type="entry name" value="DHFR-like_dom_sf"/>
</dbReference>
<organism evidence="18 19">
    <name type="scientific">Providencia rustigianii</name>
    <dbReference type="NCBI Taxonomy" id="158850"/>
    <lineage>
        <taxon>Bacteria</taxon>
        <taxon>Pseudomonadati</taxon>
        <taxon>Pseudomonadota</taxon>
        <taxon>Gammaproteobacteria</taxon>
        <taxon>Enterobacterales</taxon>
        <taxon>Morganellaceae</taxon>
        <taxon>Providencia</taxon>
    </lineage>
</organism>
<keyword evidence="12" id="KW-0511">Multifunctional enzyme</keyword>